<reference evidence="3" key="1">
    <citation type="journal article" date="2019" name="Int. J. Syst. Evol. Microbiol.">
        <title>The Global Catalogue of Microorganisms (GCM) 10K type strain sequencing project: providing services to taxonomists for standard genome sequencing and annotation.</title>
        <authorList>
            <consortium name="The Broad Institute Genomics Platform"/>
            <consortium name="The Broad Institute Genome Sequencing Center for Infectious Disease"/>
            <person name="Wu L."/>
            <person name="Ma J."/>
        </authorList>
    </citation>
    <scope>NUCLEOTIDE SEQUENCE [LARGE SCALE GENOMIC DNA]</scope>
    <source>
        <strain evidence="3">JCM 17555</strain>
    </source>
</reference>
<accession>A0ABP7NYM7</accession>
<feature type="region of interest" description="Disordered" evidence="1">
    <location>
        <begin position="221"/>
        <end position="248"/>
    </location>
</feature>
<keyword evidence="3" id="KW-1185">Reference proteome</keyword>
<dbReference type="Gene3D" id="2.40.360.20">
    <property type="match status" value="1"/>
</dbReference>
<evidence type="ECO:0000256" key="1">
    <source>
        <dbReference type="SAM" id="MobiDB-lite"/>
    </source>
</evidence>
<comment type="caution">
    <text evidence="2">The sequence shown here is derived from an EMBL/GenBank/DDBJ whole genome shotgun (WGS) entry which is preliminary data.</text>
</comment>
<name>A0ABP7NYM7_9GAMM</name>
<sequence>MSDPRYRNLLVGVMGTILVGCGGGSSSSGSSSEDSNASQATLSGRAAVGAPIVAASVVARCADGSGFTNDVGTDGSGRFEGQVASAALPCALRVNGSTAETTLHSYAVVGGNVNITPLTDLIIAVATSASPSTWYDQSGQLPDAATLASAQASFLNALRSEGYGLPGEDFDPFRTPFSIGDNADQLLDNLMAAVSIMANVENYAAFVDLLSSGNLASIPQAPGASADAGTDDGDTGDGGGNGNVDQTGNATASACMGSLLDQEGNILELQQRQYDPVSGNQIGNVIDRQEVGGLVDFRGDTARVLVTETRSDYLGGQPLTLYGRRYLRLDQTAALVSVYGTESLDSFNGASTDTFWYEPSTVSRFDLAQGESYQQLYTSYVASGGGQPVVQSDNDLTTTYAGRETVTVPAGTFDTCKFYYEDSGSHGGWAAIAWVSVGNGIPVQGGGVGSDGAEFITERLQSFSLNGVQQAP</sequence>
<protein>
    <submittedName>
        <fullName evidence="2">Uncharacterized protein</fullName>
    </submittedName>
</protein>
<evidence type="ECO:0000313" key="3">
    <source>
        <dbReference type="Proteomes" id="UP001501337"/>
    </source>
</evidence>
<proteinExistence type="predicted"/>
<dbReference type="PROSITE" id="PS51257">
    <property type="entry name" value="PROKAR_LIPOPROTEIN"/>
    <property type="match status" value="1"/>
</dbReference>
<dbReference type="RefSeq" id="WP_344804727.1">
    <property type="nucleotide sequence ID" value="NZ_BAABBO010000007.1"/>
</dbReference>
<gene>
    <name evidence="2" type="ORF">GCM10022278_14160</name>
</gene>
<evidence type="ECO:0000313" key="2">
    <source>
        <dbReference type="EMBL" id="GAA3956781.1"/>
    </source>
</evidence>
<dbReference type="EMBL" id="BAABBO010000007">
    <property type="protein sequence ID" value="GAA3956781.1"/>
    <property type="molecule type" value="Genomic_DNA"/>
</dbReference>
<organism evidence="2 3">
    <name type="scientific">Allohahella marinimesophila</name>
    <dbReference type="NCBI Taxonomy" id="1054972"/>
    <lineage>
        <taxon>Bacteria</taxon>
        <taxon>Pseudomonadati</taxon>
        <taxon>Pseudomonadota</taxon>
        <taxon>Gammaproteobacteria</taxon>
        <taxon>Oceanospirillales</taxon>
        <taxon>Hahellaceae</taxon>
        <taxon>Allohahella</taxon>
    </lineage>
</organism>
<dbReference type="Proteomes" id="UP001501337">
    <property type="component" value="Unassembled WGS sequence"/>
</dbReference>